<reference evidence="6" key="2">
    <citation type="submission" date="2023-01" db="EMBL/GenBank/DDBJ databases">
        <title>Human gut microbiome strain richness.</title>
        <authorList>
            <person name="Chen-Liaw A."/>
        </authorList>
    </citation>
    <scope>NUCLEOTIDE SEQUENCE</scope>
    <source>
        <strain evidence="6">1001283st1_G1_1001283B150217_161031</strain>
    </source>
</reference>
<gene>
    <name evidence="5" type="ORF">ERS852540_00400</name>
    <name evidence="6" type="ORF">PNE09_03850</name>
</gene>
<comment type="similarity">
    <text evidence="1 3">Belongs to the FlgD family.</text>
</comment>
<evidence type="ECO:0000313" key="7">
    <source>
        <dbReference type="Proteomes" id="UP000095662"/>
    </source>
</evidence>
<dbReference type="GO" id="GO:0044781">
    <property type="term" value="P:bacterial-type flagellum organization"/>
    <property type="evidence" value="ECO:0007669"/>
    <property type="project" value="UniProtKB-UniRule"/>
</dbReference>
<dbReference type="InterPro" id="IPR005648">
    <property type="entry name" value="FlgD"/>
</dbReference>
<evidence type="ECO:0000313" key="6">
    <source>
        <dbReference type="EMBL" id="MDB8003199.1"/>
    </source>
</evidence>
<dbReference type="OrthoDB" id="280334at2"/>
<evidence type="ECO:0000256" key="2">
    <source>
        <dbReference type="ARBA" id="ARBA00022795"/>
    </source>
</evidence>
<dbReference type="EMBL" id="CZBY01000002">
    <property type="protein sequence ID" value="CUQ82033.1"/>
    <property type="molecule type" value="Genomic_DNA"/>
</dbReference>
<comment type="function">
    <text evidence="3">Required for flagellar hook formation. May act as a scaffolding protein.</text>
</comment>
<reference evidence="5 7" key="1">
    <citation type="submission" date="2015-09" db="EMBL/GenBank/DDBJ databases">
        <authorList>
            <consortium name="Pathogen Informatics"/>
        </authorList>
    </citation>
    <scope>NUCLEOTIDE SEQUENCE [LARGE SCALE GENOMIC DNA]</scope>
    <source>
        <strain evidence="5 7">2789STDY5834928</strain>
    </source>
</reference>
<keyword evidence="5" id="KW-0969">Cilium</keyword>
<dbReference type="EMBL" id="JAQLXW010000004">
    <property type="protein sequence ID" value="MDB8003199.1"/>
    <property type="molecule type" value="Genomic_DNA"/>
</dbReference>
<evidence type="ECO:0000256" key="3">
    <source>
        <dbReference type="RuleBase" id="RU362076"/>
    </source>
</evidence>
<keyword evidence="5" id="KW-0966">Cell projection</keyword>
<organism evidence="5 7">
    <name type="scientific">[Eubacterium] siraeum</name>
    <dbReference type="NCBI Taxonomy" id="39492"/>
    <lineage>
        <taxon>Bacteria</taxon>
        <taxon>Bacillati</taxon>
        <taxon>Bacillota</taxon>
        <taxon>Clostridia</taxon>
        <taxon>Eubacteriales</taxon>
        <taxon>Oscillospiraceae</taxon>
        <taxon>Oscillospiraceae incertae sedis</taxon>
    </lineage>
</organism>
<evidence type="ECO:0000313" key="5">
    <source>
        <dbReference type="EMBL" id="CUQ82033.1"/>
    </source>
</evidence>
<accession>A0A174Z3M1</accession>
<protein>
    <recommendedName>
        <fullName evidence="3">Basal-body rod modification protein FlgD</fullName>
    </recommendedName>
</protein>
<keyword evidence="2 3" id="KW-1005">Bacterial flagellum biogenesis</keyword>
<feature type="region of interest" description="Disordered" evidence="4">
    <location>
        <begin position="205"/>
        <end position="224"/>
    </location>
</feature>
<keyword evidence="5" id="KW-0282">Flagellum</keyword>
<sequence length="224" mass="23847">MADISSLQSVQSNHEKYKDLFKNSGKNDTISTDTFFSLLMAEMSNQDPLEPTSNTEFVSQMAQFTALQAQQDNLKYSMSNYAAGLVGKTLTMNAQSDDGTLLSGVCTGVNISGSDVKVVVDGKQYDLSAVKAISDTVSKGTLHTMTEALGYVGKEVTVKVLGDDGKFYYAKGKVESAEMQDGDAKIVIDNYLYSIDEIVHVSEGTGSTADKNTEAPAGSAGGNK</sequence>
<evidence type="ECO:0000256" key="4">
    <source>
        <dbReference type="SAM" id="MobiDB-lite"/>
    </source>
</evidence>
<dbReference type="Proteomes" id="UP001210809">
    <property type="component" value="Unassembled WGS sequence"/>
</dbReference>
<dbReference type="STRING" id="39492.ERS852540_00400"/>
<dbReference type="AlphaFoldDB" id="A0A174Z3M1"/>
<name>A0A174Z3M1_9FIRM</name>
<evidence type="ECO:0000256" key="1">
    <source>
        <dbReference type="ARBA" id="ARBA00010577"/>
    </source>
</evidence>
<dbReference type="Pfam" id="PF03963">
    <property type="entry name" value="FlgD"/>
    <property type="match status" value="1"/>
</dbReference>
<dbReference type="Proteomes" id="UP000095662">
    <property type="component" value="Unassembled WGS sequence"/>
</dbReference>
<proteinExistence type="inferred from homology"/>